<keyword evidence="2" id="KW-1185">Reference proteome</keyword>
<comment type="caution">
    <text evidence="1">The sequence shown here is derived from an EMBL/GenBank/DDBJ whole genome shotgun (WGS) entry which is preliminary data.</text>
</comment>
<protein>
    <submittedName>
        <fullName evidence="1">Uncharacterized protein</fullName>
    </submittedName>
</protein>
<dbReference type="RefSeq" id="WP_345571009.1">
    <property type="nucleotide sequence ID" value="NZ_BAAAZX010000041.1"/>
</dbReference>
<sequence>MLQGRRRLVWGPLADVTARLQVLGHPADLDPALAVPSGHGILWPDDAASRYAQWCGELDPATGRLRTPWPPGSADRLWYVLAQMASAHAGVADGGSGG</sequence>
<organism evidence="1 2">
    <name type="scientific">Streptomyces plumbiresistens</name>
    <dbReference type="NCBI Taxonomy" id="511811"/>
    <lineage>
        <taxon>Bacteria</taxon>
        <taxon>Bacillati</taxon>
        <taxon>Actinomycetota</taxon>
        <taxon>Actinomycetes</taxon>
        <taxon>Kitasatosporales</taxon>
        <taxon>Streptomycetaceae</taxon>
        <taxon>Streptomyces</taxon>
    </lineage>
</organism>
<reference evidence="2" key="1">
    <citation type="journal article" date="2019" name="Int. J. Syst. Evol. Microbiol.">
        <title>The Global Catalogue of Microorganisms (GCM) 10K type strain sequencing project: providing services to taxonomists for standard genome sequencing and annotation.</title>
        <authorList>
            <consortium name="The Broad Institute Genomics Platform"/>
            <consortium name="The Broad Institute Genome Sequencing Center for Infectious Disease"/>
            <person name="Wu L."/>
            <person name="Ma J."/>
        </authorList>
    </citation>
    <scope>NUCLEOTIDE SEQUENCE [LARGE SCALE GENOMIC DNA]</scope>
    <source>
        <strain evidence="2">JCM 16924</strain>
    </source>
</reference>
<evidence type="ECO:0000313" key="2">
    <source>
        <dbReference type="Proteomes" id="UP001500456"/>
    </source>
</evidence>
<name>A0ABP7TJM0_9ACTN</name>
<proteinExistence type="predicted"/>
<accession>A0ABP7TJM0</accession>
<dbReference type="Proteomes" id="UP001500456">
    <property type="component" value="Unassembled WGS sequence"/>
</dbReference>
<dbReference type="EMBL" id="BAAAZX010000041">
    <property type="protein sequence ID" value="GAA4027300.1"/>
    <property type="molecule type" value="Genomic_DNA"/>
</dbReference>
<evidence type="ECO:0000313" key="1">
    <source>
        <dbReference type="EMBL" id="GAA4027300.1"/>
    </source>
</evidence>
<gene>
    <name evidence="1" type="ORF">GCM10022232_86370</name>
</gene>